<keyword evidence="2" id="KW-1133">Transmembrane helix</keyword>
<feature type="transmembrane region" description="Helical" evidence="2">
    <location>
        <begin position="192"/>
        <end position="216"/>
    </location>
</feature>
<feature type="region of interest" description="Disordered" evidence="1">
    <location>
        <begin position="376"/>
        <end position="397"/>
    </location>
</feature>
<name>A0A9N8H4B3_9STRA</name>
<reference evidence="3" key="1">
    <citation type="submission" date="2020-06" db="EMBL/GenBank/DDBJ databases">
        <authorList>
            <consortium name="Plant Systems Biology data submission"/>
        </authorList>
    </citation>
    <scope>NUCLEOTIDE SEQUENCE</scope>
    <source>
        <strain evidence="3">D6</strain>
    </source>
</reference>
<comment type="caution">
    <text evidence="3">The sequence shown here is derived from an EMBL/GenBank/DDBJ whole genome shotgun (WGS) entry which is preliminary data.</text>
</comment>
<keyword evidence="2" id="KW-0472">Membrane</keyword>
<dbReference type="EMBL" id="CAICTM010000080">
    <property type="protein sequence ID" value="CAB9500306.1"/>
    <property type="molecule type" value="Genomic_DNA"/>
</dbReference>
<keyword evidence="2" id="KW-0812">Transmembrane</keyword>
<evidence type="ECO:0000256" key="1">
    <source>
        <dbReference type="SAM" id="MobiDB-lite"/>
    </source>
</evidence>
<evidence type="ECO:0008006" key="5">
    <source>
        <dbReference type="Google" id="ProtNLM"/>
    </source>
</evidence>
<protein>
    <recommendedName>
        <fullName evidence="5">Transmembrane protein</fullName>
    </recommendedName>
</protein>
<organism evidence="3 4">
    <name type="scientific">Seminavis robusta</name>
    <dbReference type="NCBI Taxonomy" id="568900"/>
    <lineage>
        <taxon>Eukaryota</taxon>
        <taxon>Sar</taxon>
        <taxon>Stramenopiles</taxon>
        <taxon>Ochrophyta</taxon>
        <taxon>Bacillariophyta</taxon>
        <taxon>Bacillariophyceae</taxon>
        <taxon>Bacillariophycidae</taxon>
        <taxon>Naviculales</taxon>
        <taxon>Naviculaceae</taxon>
        <taxon>Seminavis</taxon>
    </lineage>
</organism>
<evidence type="ECO:0000256" key="2">
    <source>
        <dbReference type="SAM" id="Phobius"/>
    </source>
</evidence>
<feature type="transmembrane region" description="Helical" evidence="2">
    <location>
        <begin position="222"/>
        <end position="242"/>
    </location>
</feature>
<sequence>MSNSTSTSTSESSSSSCSAIIKGGELHVSVLSIENLPSRESPWSVQLEACGETTSTSTCTKPDPTNKDDTLVIKTKTLQSLHEASAVLTIQYEKDPTLNRQATFAMKDLVVNQVATLVLELESSPPSQPLDPNTTTCPTTTPTIQLQVQLRGALRRELRALVRFGHGWFALMDALERTVCRIVPSNTVTQRLVFIPALLATLLLTPLVGGILALALPVLFPLAALLMTTAACLAVAFVLVYFSTSRGRHKYMPLIQPAINKCLYSTPGQALLYPVGPRPTPVTFVETVVPDNMYGRLVLSVVIDIIGCSSYLLPFMGEASDVIWAPIQTLLIMAMYETTTPKLKYLSFAEEMLPFTDVIPSATIGWAAQFGPELMGRNSSSSSSTGDNKQPQHIKTE</sequence>
<dbReference type="Proteomes" id="UP001153069">
    <property type="component" value="Unassembled WGS sequence"/>
</dbReference>
<accession>A0A9N8H4B3</accession>
<proteinExistence type="predicted"/>
<evidence type="ECO:0000313" key="3">
    <source>
        <dbReference type="EMBL" id="CAB9500306.1"/>
    </source>
</evidence>
<gene>
    <name evidence="3" type="ORF">SEMRO_81_G043340.1</name>
</gene>
<dbReference type="OrthoDB" id="192262at2759"/>
<keyword evidence="4" id="KW-1185">Reference proteome</keyword>
<dbReference type="AlphaFoldDB" id="A0A9N8H4B3"/>
<feature type="compositionally biased region" description="Polar residues" evidence="1">
    <location>
        <begin position="385"/>
        <end position="397"/>
    </location>
</feature>
<evidence type="ECO:0000313" key="4">
    <source>
        <dbReference type="Proteomes" id="UP001153069"/>
    </source>
</evidence>